<evidence type="ECO:0000313" key="2">
    <source>
        <dbReference type="EMBL" id="KAK4383528.1"/>
    </source>
</evidence>
<dbReference type="PANTHER" id="PTHR33710:SF71">
    <property type="entry name" value="ENDONUCLEASE_EXONUCLEASE_PHOSPHATASE DOMAIN-CONTAINING PROTEIN"/>
    <property type="match status" value="1"/>
</dbReference>
<dbReference type="GO" id="GO:0003824">
    <property type="term" value="F:catalytic activity"/>
    <property type="evidence" value="ECO:0007669"/>
    <property type="project" value="InterPro"/>
</dbReference>
<comment type="caution">
    <text evidence="2">The sequence shown here is derived from an EMBL/GenBank/DDBJ whole genome shotgun (WGS) entry which is preliminary data.</text>
</comment>
<accession>A0AAE1VXH7</accession>
<proteinExistence type="predicted"/>
<dbReference type="InterPro" id="IPR005135">
    <property type="entry name" value="Endo/exonuclease/phosphatase"/>
</dbReference>
<dbReference type="Proteomes" id="UP001289374">
    <property type="component" value="Unassembled WGS sequence"/>
</dbReference>
<dbReference type="Pfam" id="PF03372">
    <property type="entry name" value="Exo_endo_phos"/>
    <property type="match status" value="1"/>
</dbReference>
<protein>
    <recommendedName>
        <fullName evidence="1">Endonuclease/exonuclease/phosphatase domain-containing protein</fullName>
    </recommendedName>
</protein>
<evidence type="ECO:0000259" key="1">
    <source>
        <dbReference type="Pfam" id="PF03372"/>
    </source>
</evidence>
<gene>
    <name evidence="2" type="ORF">Sango_2767000</name>
</gene>
<sequence length="642" mass="73310">MLNAAVWNVRGLNRRDHQIAVRELALNSRLQFLGLLETRVTLPNAARVQNGILPRWKWFSDYNSAGNRIWLAWDDDFLDIAILDIGVQFVHCRIFIRSSHIYILVTVSYGANDVGSRRELWQALCNISDSIGDEPWLVGGDFNAVRDLSEVCGTSGDIRLAMKEFNDCILNTGLIALPMRGERFTWHNCSDDGRSLWKRLDRLLANDKWMERWPDVFYDCLNPRTSDHSPLVLCGDCRRPQVSMFRFDNYIALSPGFIASVQGIWRHHIVGTPMYSVTRKLKALKPIFRQQRKMKGDLSANVKLAGEFLEVSQRLLQEDRHDPLLLHLEHCCRLVFLKAVKIEQVMLQQRAKLQWMKGGDQCSRVFFRKVAIRRANKRIFQISDEAGNTFMEPNEISNVFVAYYQRLLGAVFDIEEDRAPGPDGYSSGFFKAAWPVVGEEITAAVMDFFTTGRLLKQVNATLITLIPKLFGFPSTFNRWIEECVTSSHFSLYLNGEDGGFAYHWQCKELGLFQLSFADDLILLCKAEVRSVDLFRRGLDLFASLSGLHTNPQKSHLILSKAANGVRTSLLETLGFQEGRLPLRKLMLGFVAGMVSASFAGRVQLIKSVLLAFEVYWAMAFLLPKGVIKEIVKEDFFVERKLF</sequence>
<reference evidence="2" key="1">
    <citation type="submission" date="2020-06" db="EMBL/GenBank/DDBJ databases">
        <authorList>
            <person name="Li T."/>
            <person name="Hu X."/>
            <person name="Zhang T."/>
            <person name="Song X."/>
            <person name="Zhang H."/>
            <person name="Dai N."/>
            <person name="Sheng W."/>
            <person name="Hou X."/>
            <person name="Wei L."/>
        </authorList>
    </citation>
    <scope>NUCLEOTIDE SEQUENCE</scope>
    <source>
        <strain evidence="2">K16</strain>
        <tissue evidence="2">Leaf</tissue>
    </source>
</reference>
<dbReference type="SUPFAM" id="SSF56219">
    <property type="entry name" value="DNase I-like"/>
    <property type="match status" value="1"/>
</dbReference>
<evidence type="ECO:0000313" key="3">
    <source>
        <dbReference type="Proteomes" id="UP001289374"/>
    </source>
</evidence>
<reference evidence="2" key="2">
    <citation type="journal article" date="2024" name="Plant">
        <title>Genomic evolution and insights into agronomic trait innovations of Sesamum species.</title>
        <authorList>
            <person name="Miao H."/>
            <person name="Wang L."/>
            <person name="Qu L."/>
            <person name="Liu H."/>
            <person name="Sun Y."/>
            <person name="Le M."/>
            <person name="Wang Q."/>
            <person name="Wei S."/>
            <person name="Zheng Y."/>
            <person name="Lin W."/>
            <person name="Duan Y."/>
            <person name="Cao H."/>
            <person name="Xiong S."/>
            <person name="Wang X."/>
            <person name="Wei L."/>
            <person name="Li C."/>
            <person name="Ma Q."/>
            <person name="Ju M."/>
            <person name="Zhao R."/>
            <person name="Li G."/>
            <person name="Mu C."/>
            <person name="Tian Q."/>
            <person name="Mei H."/>
            <person name="Zhang T."/>
            <person name="Gao T."/>
            <person name="Zhang H."/>
        </authorList>
    </citation>
    <scope>NUCLEOTIDE SEQUENCE</scope>
    <source>
        <strain evidence="2">K16</strain>
    </source>
</reference>
<feature type="domain" description="Endonuclease/exonuclease/phosphatase" evidence="1">
    <location>
        <begin position="6"/>
        <end position="228"/>
    </location>
</feature>
<dbReference type="PANTHER" id="PTHR33710">
    <property type="entry name" value="BNAC02G09200D PROTEIN"/>
    <property type="match status" value="1"/>
</dbReference>
<dbReference type="Gene3D" id="3.60.10.10">
    <property type="entry name" value="Endonuclease/exonuclease/phosphatase"/>
    <property type="match status" value="1"/>
</dbReference>
<keyword evidence="3" id="KW-1185">Reference proteome</keyword>
<name>A0AAE1VXH7_9LAMI</name>
<dbReference type="AlphaFoldDB" id="A0AAE1VXH7"/>
<dbReference type="InterPro" id="IPR036691">
    <property type="entry name" value="Endo/exonu/phosph_ase_sf"/>
</dbReference>
<organism evidence="2 3">
    <name type="scientific">Sesamum angolense</name>
    <dbReference type="NCBI Taxonomy" id="2727404"/>
    <lineage>
        <taxon>Eukaryota</taxon>
        <taxon>Viridiplantae</taxon>
        <taxon>Streptophyta</taxon>
        <taxon>Embryophyta</taxon>
        <taxon>Tracheophyta</taxon>
        <taxon>Spermatophyta</taxon>
        <taxon>Magnoliopsida</taxon>
        <taxon>eudicotyledons</taxon>
        <taxon>Gunneridae</taxon>
        <taxon>Pentapetalae</taxon>
        <taxon>asterids</taxon>
        <taxon>lamiids</taxon>
        <taxon>Lamiales</taxon>
        <taxon>Pedaliaceae</taxon>
        <taxon>Sesamum</taxon>
    </lineage>
</organism>
<dbReference type="EMBL" id="JACGWL010000553">
    <property type="protein sequence ID" value="KAK4383528.1"/>
    <property type="molecule type" value="Genomic_DNA"/>
</dbReference>